<keyword evidence="2" id="KW-0813">Transport</keyword>
<feature type="transmembrane region" description="Helical" evidence="6">
    <location>
        <begin position="368"/>
        <end position="390"/>
    </location>
</feature>
<dbReference type="Pfam" id="PF03600">
    <property type="entry name" value="CitMHS"/>
    <property type="match status" value="1"/>
</dbReference>
<evidence type="ECO:0000313" key="10">
    <source>
        <dbReference type="Proteomes" id="UP000191931"/>
    </source>
</evidence>
<dbReference type="AlphaFoldDB" id="L0R5F1"/>
<dbReference type="STRING" id="1246637.MTBBW1_80139"/>
<dbReference type="GO" id="GO:0055085">
    <property type="term" value="P:transmembrane transport"/>
    <property type="evidence" value="ECO:0007669"/>
    <property type="project" value="InterPro"/>
</dbReference>
<evidence type="ECO:0000256" key="5">
    <source>
        <dbReference type="ARBA" id="ARBA00023136"/>
    </source>
</evidence>
<feature type="transmembrane region" description="Helical" evidence="6">
    <location>
        <begin position="324"/>
        <end position="347"/>
    </location>
</feature>
<sequence length="440" mass="47039">MTSIALIIVMMLTLLLQAIIPTRKMLIIFCGATVTITIAAVLDNQSIISIYNGVPWDVLVILLGLGIFSTLFARSRIFSYLAVWCSGASKGDSLLILAMFSAIMFFLSCTLNNLTALLLVLPVLLTILKALGVTQDFIGLCFSLLIVACNLGGAATPIGDFPAILLMGTGSISFLRYLALAFPMCLLIFGIILSVAVYYHKKKVKENTSLLERSLALTSMAKLYRNIAIDKTILYPGIAVFCLMFGLWIAAAEIGLSPGVICFTGVGIYMIIKNEAAEEIIRHHVDFESILFLTALFLMVSCMAGSGLLDQVAALLSDSFKDTRMLICALMICCGISTAIFSAGPSMATMLPIAKQIILRGDVAGDTVYVGLALSVCAGSSFLLTAATAGPLAQSMVEKSGLKTREGSPAIFNFMTFIPFGIVSFTIIQLCGLAFVLARI</sequence>
<keyword evidence="4 6" id="KW-1133">Transmembrane helix</keyword>
<feature type="transmembrane region" description="Helical" evidence="6">
    <location>
        <begin position="232"/>
        <end position="250"/>
    </location>
</feature>
<feature type="domain" description="Citrate transporter-like" evidence="7">
    <location>
        <begin position="27"/>
        <end position="359"/>
    </location>
</feature>
<reference evidence="8" key="2">
    <citation type="submission" date="2012-12" db="EMBL/GenBank/DDBJ databases">
        <title>Region harboring genes involved in magnetosome formation of Candidatus Desulfamplus magnetosmortis.</title>
        <authorList>
            <person name="Lefevre C.T."/>
            <person name="Bazylinski D.A."/>
        </authorList>
    </citation>
    <scope>NUCLEOTIDE SEQUENCE</scope>
    <source>
        <strain evidence="8">BW-1</strain>
    </source>
</reference>
<feature type="transmembrane region" description="Helical" evidence="6">
    <location>
        <begin position="137"/>
        <end position="158"/>
    </location>
</feature>
<evidence type="ECO:0000256" key="6">
    <source>
        <dbReference type="SAM" id="Phobius"/>
    </source>
</evidence>
<keyword evidence="3 6" id="KW-0812">Transmembrane</keyword>
<feature type="transmembrane region" description="Helical" evidence="6">
    <location>
        <begin position="256"/>
        <end position="272"/>
    </location>
</feature>
<evidence type="ECO:0000256" key="1">
    <source>
        <dbReference type="ARBA" id="ARBA00004141"/>
    </source>
</evidence>
<name>L0R5F1_9BACT</name>
<organism evidence="8">
    <name type="scientific">Desulfamplus magnetovallimortis</name>
    <dbReference type="NCBI Taxonomy" id="1246637"/>
    <lineage>
        <taxon>Bacteria</taxon>
        <taxon>Pseudomonadati</taxon>
        <taxon>Thermodesulfobacteriota</taxon>
        <taxon>Desulfobacteria</taxon>
        <taxon>Desulfobacterales</taxon>
        <taxon>Desulfobacteraceae</taxon>
        <taxon>Desulfamplus</taxon>
    </lineage>
</organism>
<evidence type="ECO:0000256" key="2">
    <source>
        <dbReference type="ARBA" id="ARBA00022448"/>
    </source>
</evidence>
<dbReference type="PANTHER" id="PTHR43568:SF1">
    <property type="entry name" value="P PROTEIN"/>
    <property type="match status" value="1"/>
</dbReference>
<feature type="transmembrane region" description="Helical" evidence="6">
    <location>
        <begin position="410"/>
        <end position="438"/>
    </location>
</feature>
<protein>
    <submittedName>
        <fullName evidence="8">Putative transporter (Arsenite and citrate). Homologie with MamN</fullName>
    </submittedName>
</protein>
<feature type="transmembrane region" description="Helical" evidence="6">
    <location>
        <begin position="284"/>
        <end position="309"/>
    </location>
</feature>
<dbReference type="EMBL" id="FWEV01000325">
    <property type="protein sequence ID" value="SLM32796.1"/>
    <property type="molecule type" value="Genomic_DNA"/>
</dbReference>
<evidence type="ECO:0000259" key="7">
    <source>
        <dbReference type="Pfam" id="PF03600"/>
    </source>
</evidence>
<keyword evidence="10" id="KW-1185">Reference proteome</keyword>
<evidence type="ECO:0000313" key="8">
    <source>
        <dbReference type="EMBL" id="CCO06745.1"/>
    </source>
</evidence>
<dbReference type="OrthoDB" id="2080458at2"/>
<reference evidence="8" key="1">
    <citation type="submission" date="2012-10" db="EMBL/GenBank/DDBJ databases">
        <authorList>
            <person name="Lefevre C."/>
        </authorList>
    </citation>
    <scope>NUCLEOTIDE SEQUENCE</scope>
    <source>
        <strain evidence="8">BW-1</strain>
    </source>
</reference>
<accession>L0R5F1</accession>
<comment type="subcellular location">
    <subcellularLocation>
        <location evidence="1">Membrane</location>
        <topology evidence="1">Multi-pass membrane protein</topology>
    </subcellularLocation>
</comment>
<feature type="transmembrane region" description="Helical" evidence="6">
    <location>
        <begin position="54"/>
        <end position="73"/>
    </location>
</feature>
<feature type="transmembrane region" description="Helical" evidence="6">
    <location>
        <begin position="26"/>
        <end position="42"/>
    </location>
</feature>
<keyword evidence="5 6" id="KW-0472">Membrane</keyword>
<reference evidence="9 10" key="3">
    <citation type="submission" date="2017-03" db="EMBL/GenBank/DDBJ databases">
        <authorList>
            <person name="Afonso C.L."/>
            <person name="Miller P.J."/>
            <person name="Scott M.A."/>
            <person name="Spackman E."/>
            <person name="Goraichik I."/>
            <person name="Dimitrov K.M."/>
            <person name="Suarez D.L."/>
            <person name="Swayne D.E."/>
        </authorList>
    </citation>
    <scope>NUCLEOTIDE SEQUENCE [LARGE SCALE GENOMIC DNA]</scope>
    <source>
        <strain evidence="9">PRJEB14757</strain>
    </source>
</reference>
<dbReference type="EMBL" id="HF547348">
    <property type="protein sequence ID" value="CCO06745.1"/>
    <property type="molecule type" value="Genomic_DNA"/>
</dbReference>
<proteinExistence type="predicted"/>
<dbReference type="InterPro" id="IPR051475">
    <property type="entry name" value="Diverse_Ion_Transporter"/>
</dbReference>
<evidence type="ECO:0000256" key="3">
    <source>
        <dbReference type="ARBA" id="ARBA00022692"/>
    </source>
</evidence>
<feature type="transmembrane region" description="Helical" evidence="6">
    <location>
        <begin position="93"/>
        <end position="125"/>
    </location>
</feature>
<dbReference type="GO" id="GO:0016020">
    <property type="term" value="C:membrane"/>
    <property type="evidence" value="ECO:0007669"/>
    <property type="project" value="UniProtKB-SubCell"/>
</dbReference>
<evidence type="ECO:0000256" key="4">
    <source>
        <dbReference type="ARBA" id="ARBA00022989"/>
    </source>
</evidence>
<dbReference type="RefSeq" id="WP_080798396.1">
    <property type="nucleotide sequence ID" value="NZ_LT828540.1"/>
</dbReference>
<dbReference type="InterPro" id="IPR004680">
    <property type="entry name" value="Cit_transptr-like_dom"/>
</dbReference>
<evidence type="ECO:0000313" key="9">
    <source>
        <dbReference type="EMBL" id="SLM32796.1"/>
    </source>
</evidence>
<dbReference type="Proteomes" id="UP000191931">
    <property type="component" value="Unassembled WGS sequence"/>
</dbReference>
<gene>
    <name evidence="8" type="ORF">DEMABW1_80139</name>
    <name evidence="9" type="ORF">MTBBW1_80139</name>
</gene>
<feature type="transmembrane region" description="Helical" evidence="6">
    <location>
        <begin position="178"/>
        <end position="199"/>
    </location>
</feature>
<dbReference type="PANTHER" id="PTHR43568">
    <property type="entry name" value="P PROTEIN"/>
    <property type="match status" value="1"/>
</dbReference>